<accession>A0ABQ8TA42</accession>
<proteinExistence type="predicted"/>
<dbReference type="Proteomes" id="UP001148838">
    <property type="component" value="Unassembled WGS sequence"/>
</dbReference>
<gene>
    <name evidence="1" type="ORF">ANN_04439</name>
</gene>
<comment type="caution">
    <text evidence="1">The sequence shown here is derived from an EMBL/GenBank/DDBJ whole genome shotgun (WGS) entry which is preliminary data.</text>
</comment>
<reference evidence="1 2" key="1">
    <citation type="journal article" date="2022" name="Allergy">
        <title>Genome assembly and annotation of Periplaneta americana reveal a comprehensive cockroach allergen profile.</title>
        <authorList>
            <person name="Wang L."/>
            <person name="Xiong Q."/>
            <person name="Saelim N."/>
            <person name="Wang L."/>
            <person name="Nong W."/>
            <person name="Wan A.T."/>
            <person name="Shi M."/>
            <person name="Liu X."/>
            <person name="Cao Q."/>
            <person name="Hui J.H.L."/>
            <person name="Sookrung N."/>
            <person name="Leung T.F."/>
            <person name="Tungtrongchitr A."/>
            <person name="Tsui S.K.W."/>
        </authorList>
    </citation>
    <scope>NUCLEOTIDE SEQUENCE [LARGE SCALE GENOMIC DNA]</scope>
    <source>
        <strain evidence="1">PWHHKU_190912</strain>
    </source>
</reference>
<evidence type="ECO:0000313" key="2">
    <source>
        <dbReference type="Proteomes" id="UP001148838"/>
    </source>
</evidence>
<name>A0ABQ8TA42_PERAM</name>
<organism evidence="1 2">
    <name type="scientific">Periplaneta americana</name>
    <name type="common">American cockroach</name>
    <name type="synonym">Blatta americana</name>
    <dbReference type="NCBI Taxonomy" id="6978"/>
    <lineage>
        <taxon>Eukaryota</taxon>
        <taxon>Metazoa</taxon>
        <taxon>Ecdysozoa</taxon>
        <taxon>Arthropoda</taxon>
        <taxon>Hexapoda</taxon>
        <taxon>Insecta</taxon>
        <taxon>Pterygota</taxon>
        <taxon>Neoptera</taxon>
        <taxon>Polyneoptera</taxon>
        <taxon>Dictyoptera</taxon>
        <taxon>Blattodea</taxon>
        <taxon>Blattoidea</taxon>
        <taxon>Blattidae</taxon>
        <taxon>Blattinae</taxon>
        <taxon>Periplaneta</taxon>
    </lineage>
</organism>
<keyword evidence="2" id="KW-1185">Reference proteome</keyword>
<protein>
    <submittedName>
        <fullName evidence="1">Uncharacterized protein</fullName>
    </submittedName>
</protein>
<dbReference type="EMBL" id="JAJSOF020000013">
    <property type="protein sequence ID" value="KAJ4442846.1"/>
    <property type="molecule type" value="Genomic_DNA"/>
</dbReference>
<sequence>MADPSVKSPASLIVNKLNRGKKRKVKYEEWKQVKNKRLKDSGLAYMGSKGVAKPAKKPANADDLCSATCTYDGCSLLNENNAQELFLFNIFYGDSYNEQQQFLSECFDIRDPQRRSLPANVSTRQSTVKYTLPTSSRSSKLQMAAAQTEEDLTKLEVDSEVHHRKAEKGYNILSSDTQVSKENANMIVLCVDLQQFPVHLEQWYEEKEGEKVLRKIFGSERDEVTGEEEKKTYPNIT</sequence>
<evidence type="ECO:0000313" key="1">
    <source>
        <dbReference type="EMBL" id="KAJ4442846.1"/>
    </source>
</evidence>